<dbReference type="EMBL" id="CAKKLH010000281">
    <property type="protein sequence ID" value="CAH0108136.1"/>
    <property type="molecule type" value="Genomic_DNA"/>
</dbReference>
<dbReference type="AlphaFoldDB" id="A0A8J2RTS5"/>
<protein>
    <submittedName>
        <fullName evidence="2">Uncharacterized protein</fullName>
    </submittedName>
</protein>
<accession>A0A8J2RTS5</accession>
<evidence type="ECO:0000313" key="2">
    <source>
        <dbReference type="EMBL" id="CAH0108136.1"/>
    </source>
</evidence>
<feature type="region of interest" description="Disordered" evidence="1">
    <location>
        <begin position="88"/>
        <end position="140"/>
    </location>
</feature>
<feature type="compositionally biased region" description="Polar residues" evidence="1">
    <location>
        <begin position="110"/>
        <end position="121"/>
    </location>
</feature>
<name>A0A8J2RTS5_9CRUS</name>
<keyword evidence="3" id="KW-1185">Reference proteome</keyword>
<reference evidence="2" key="1">
    <citation type="submission" date="2021-11" db="EMBL/GenBank/DDBJ databases">
        <authorList>
            <person name="Schell T."/>
        </authorList>
    </citation>
    <scope>NUCLEOTIDE SEQUENCE</scope>
    <source>
        <strain evidence="2">M5</strain>
    </source>
</reference>
<feature type="compositionally biased region" description="Basic and acidic residues" evidence="1">
    <location>
        <begin position="88"/>
        <end position="108"/>
    </location>
</feature>
<sequence>MLLHSDPRCVICQRFSGANRQWFIKQRTGRTHSTSYLSWHYVGVIRAMKRNVCGVGAHPPEEDLPGRGGQSNYGELCFYSNNNKYDTHRNERLKKDKTGGPPLDEKKNNNKFPPSQRTGSGTVERGRPCSSSTHAGGDSP</sequence>
<dbReference type="Proteomes" id="UP000789390">
    <property type="component" value="Unassembled WGS sequence"/>
</dbReference>
<evidence type="ECO:0000256" key="1">
    <source>
        <dbReference type="SAM" id="MobiDB-lite"/>
    </source>
</evidence>
<organism evidence="2 3">
    <name type="scientific">Daphnia galeata</name>
    <dbReference type="NCBI Taxonomy" id="27404"/>
    <lineage>
        <taxon>Eukaryota</taxon>
        <taxon>Metazoa</taxon>
        <taxon>Ecdysozoa</taxon>
        <taxon>Arthropoda</taxon>
        <taxon>Crustacea</taxon>
        <taxon>Branchiopoda</taxon>
        <taxon>Diplostraca</taxon>
        <taxon>Cladocera</taxon>
        <taxon>Anomopoda</taxon>
        <taxon>Daphniidae</taxon>
        <taxon>Daphnia</taxon>
    </lineage>
</organism>
<proteinExistence type="predicted"/>
<gene>
    <name evidence="2" type="ORF">DGAL_LOCUS11502</name>
</gene>
<comment type="caution">
    <text evidence="2">The sequence shown here is derived from an EMBL/GenBank/DDBJ whole genome shotgun (WGS) entry which is preliminary data.</text>
</comment>
<evidence type="ECO:0000313" key="3">
    <source>
        <dbReference type="Proteomes" id="UP000789390"/>
    </source>
</evidence>